<dbReference type="PANTHER" id="PTHR45642">
    <property type="entry name" value="GDSL ESTERASE/LIPASE EXL3"/>
    <property type="match status" value="1"/>
</dbReference>
<dbReference type="Gene3D" id="3.40.50.1110">
    <property type="entry name" value="SGNH hydrolase"/>
    <property type="match status" value="2"/>
</dbReference>
<dbReference type="GO" id="GO:0006629">
    <property type="term" value="P:lipid metabolic process"/>
    <property type="evidence" value="ECO:0007669"/>
    <property type="project" value="InterPro"/>
</dbReference>
<dbReference type="InterPro" id="IPR008265">
    <property type="entry name" value="Lipase_GDSL_AS"/>
</dbReference>
<evidence type="ECO:0000313" key="3">
    <source>
        <dbReference type="Proteomes" id="UP001154282"/>
    </source>
</evidence>
<dbReference type="FunFam" id="3.40.50.1110:FF:000003">
    <property type="entry name" value="GDSL esterase/lipase APG"/>
    <property type="match status" value="2"/>
</dbReference>
<reference evidence="2" key="1">
    <citation type="submission" date="2022-08" db="EMBL/GenBank/DDBJ databases">
        <authorList>
            <person name="Gutierrez-Valencia J."/>
        </authorList>
    </citation>
    <scope>NUCLEOTIDE SEQUENCE</scope>
</reference>
<dbReference type="AlphaFoldDB" id="A0AAV0QCB7"/>
<dbReference type="InterPro" id="IPR001087">
    <property type="entry name" value="GDSL"/>
</dbReference>
<dbReference type="InterPro" id="IPR036514">
    <property type="entry name" value="SGNH_hydro_sf"/>
</dbReference>
<dbReference type="CDD" id="cd01837">
    <property type="entry name" value="SGNH_plant_lipase_like"/>
    <property type="match status" value="2"/>
</dbReference>
<dbReference type="EMBL" id="CAMGYJ010000009">
    <property type="protein sequence ID" value="CAI0542689.1"/>
    <property type="molecule type" value="Genomic_DNA"/>
</dbReference>
<organism evidence="2 3">
    <name type="scientific">Linum tenue</name>
    <dbReference type="NCBI Taxonomy" id="586396"/>
    <lineage>
        <taxon>Eukaryota</taxon>
        <taxon>Viridiplantae</taxon>
        <taxon>Streptophyta</taxon>
        <taxon>Embryophyta</taxon>
        <taxon>Tracheophyta</taxon>
        <taxon>Spermatophyta</taxon>
        <taxon>Magnoliopsida</taxon>
        <taxon>eudicotyledons</taxon>
        <taxon>Gunneridae</taxon>
        <taxon>Pentapetalae</taxon>
        <taxon>rosids</taxon>
        <taxon>fabids</taxon>
        <taxon>Malpighiales</taxon>
        <taxon>Linaceae</taxon>
        <taxon>Linum</taxon>
    </lineage>
</organism>
<protein>
    <submittedName>
        <fullName evidence="2">Uncharacterized protein</fullName>
    </submittedName>
</protein>
<accession>A0AAV0QCB7</accession>
<name>A0AAV0QCB7_9ROSI</name>
<dbReference type="InterPro" id="IPR050592">
    <property type="entry name" value="GDSL_lipolytic_enzyme"/>
</dbReference>
<dbReference type="PROSITE" id="PS01098">
    <property type="entry name" value="LIPASE_GDSL_SER"/>
    <property type="match status" value="1"/>
</dbReference>
<evidence type="ECO:0000256" key="1">
    <source>
        <dbReference type="ARBA" id="ARBA00008668"/>
    </source>
</evidence>
<comment type="caution">
    <text evidence="2">The sequence shown here is derived from an EMBL/GenBank/DDBJ whole genome shotgun (WGS) entry which is preliminary data.</text>
</comment>
<gene>
    <name evidence="2" type="ORF">LITE_LOCUS42588</name>
</gene>
<dbReference type="SUPFAM" id="SSF52266">
    <property type="entry name" value="SGNH hydrolase"/>
    <property type="match status" value="1"/>
</dbReference>
<keyword evidence="3" id="KW-1185">Reference proteome</keyword>
<sequence>MNIHSTLSSPANFNLLFPCSPFMANYSILSREESTGATAGRAMKPKSPAAPDLLEIHGYRGSLRSSENRGTHSVFVQLVAAVSFLLIINIPAADAAVPAVFIFGDSLVDTGNNNYIVSVAKSDFPPYGRDFPGGTATGRFGNGRILPDFIAGEIFGVKNLLPPYKDPTLQMQDLLTGVSFGSAGAGYDPLTSTLTTATNIKDQLEMYREYRSKINGSAGKERADEIISTSPHIIVLGTNDVGIRIRRAQYDSNAYTDMLVGFALDVIKELYGLGARRIGVVGAVPIGCVPLQRVVFGGGLLERNCSEDSNEAAKLFNSKLSPAVSSLNRQLPAGAKIVYFDIFSPVLSLIQNPAPHGFEEATRGCCGTGNVELGIFCLVPGTCTDANKYVFWDSVHPVEKAAGIIAVGDSFVDTGNNNYVVTIAKSNFPPYGRDFPGETPTGRFSNGRLIPDFLAKTLGVKNLLPPYKDPTLKLEDLRTGVSFGSAGAGYDPLTSGQRGSITIEDQLEMYREYKSKINASAGKEIADKIISTSPHFILLGTNDISNTIRRAQYDSNTYTDILVELALDVVKKLYGHGARRIGVVGAAPIGCVPLQRILGGGLLERHCNEELNEAAKLFNSKLSPAISTLNQQLPGAKIVYFDIFTPALSLIQNPAPYGIVEVTRGCCGTGTIELGILCVVPGTCPDATKYLFWDSVHPGEKASRIISDGTFDSASLSTLLG</sequence>
<comment type="similarity">
    <text evidence="1">Belongs to the 'GDSL' lipolytic enzyme family.</text>
</comment>
<dbReference type="Pfam" id="PF00657">
    <property type="entry name" value="Lipase_GDSL"/>
    <property type="match status" value="1"/>
</dbReference>
<evidence type="ECO:0000313" key="2">
    <source>
        <dbReference type="EMBL" id="CAI0542689.1"/>
    </source>
</evidence>
<dbReference type="Proteomes" id="UP001154282">
    <property type="component" value="Unassembled WGS sequence"/>
</dbReference>
<dbReference type="InterPro" id="IPR035669">
    <property type="entry name" value="SGNH_plant_lipase-like"/>
</dbReference>
<dbReference type="GO" id="GO:0016298">
    <property type="term" value="F:lipase activity"/>
    <property type="evidence" value="ECO:0007669"/>
    <property type="project" value="InterPro"/>
</dbReference>
<dbReference type="PANTHER" id="PTHR45642:SF95">
    <property type="entry name" value="GDSL-LIKE LIPASE_ACYLHYDROLASE FAMILY PROTEIN, EXPRESSED"/>
    <property type="match status" value="1"/>
</dbReference>
<proteinExistence type="inferred from homology"/>